<sequence length="109" mass="12519">MRLNIQSQASCRFTIAVFYNNTIHKHQLQCPPSHNELCSNAQSYPNICFWTRARFTVTEDRSKEQNDQSASIYVHTKEGENCWNAKGVWLVKVEDSGTLIITSVRELAL</sequence>
<dbReference type="AlphaFoldDB" id="A0A6A6YZ62"/>
<evidence type="ECO:0000313" key="2">
    <source>
        <dbReference type="Proteomes" id="UP000504636"/>
    </source>
</evidence>
<reference evidence="3" key="3">
    <citation type="submission" date="2025-04" db="UniProtKB">
        <authorList>
            <consortium name="RefSeq"/>
        </authorList>
    </citation>
    <scope>IDENTIFICATION</scope>
    <source>
        <strain evidence="3">CBS 304.34</strain>
    </source>
</reference>
<dbReference type="Proteomes" id="UP000504636">
    <property type="component" value="Unplaced"/>
</dbReference>
<accession>A0A6A6YZ62</accession>
<reference evidence="1 3" key="1">
    <citation type="journal article" date="2020" name="Stud. Mycol.">
        <title>101 Dothideomycetes genomes: a test case for predicting lifestyles and emergence of pathogens.</title>
        <authorList>
            <person name="Haridas S."/>
            <person name="Albert R."/>
            <person name="Binder M."/>
            <person name="Bloem J."/>
            <person name="Labutti K."/>
            <person name="Salamov A."/>
            <person name="Andreopoulos B."/>
            <person name="Baker S."/>
            <person name="Barry K."/>
            <person name="Bills G."/>
            <person name="Bluhm B."/>
            <person name="Cannon C."/>
            <person name="Castanera R."/>
            <person name="Culley D."/>
            <person name="Daum C."/>
            <person name="Ezra D."/>
            <person name="Gonzalez J."/>
            <person name="Henrissat B."/>
            <person name="Kuo A."/>
            <person name="Liang C."/>
            <person name="Lipzen A."/>
            <person name="Lutzoni F."/>
            <person name="Magnuson J."/>
            <person name="Mondo S."/>
            <person name="Nolan M."/>
            <person name="Ohm R."/>
            <person name="Pangilinan J."/>
            <person name="Park H.-J."/>
            <person name="Ramirez L."/>
            <person name="Alfaro M."/>
            <person name="Sun H."/>
            <person name="Tritt A."/>
            <person name="Yoshinaga Y."/>
            <person name="Zwiers L.-H."/>
            <person name="Turgeon B."/>
            <person name="Goodwin S."/>
            <person name="Spatafora J."/>
            <person name="Crous P."/>
            <person name="Grigoriev I."/>
        </authorList>
    </citation>
    <scope>NUCLEOTIDE SEQUENCE</scope>
    <source>
        <strain evidence="1 3">CBS 304.34</strain>
    </source>
</reference>
<organism evidence="1">
    <name type="scientific">Mytilinidion resinicola</name>
    <dbReference type="NCBI Taxonomy" id="574789"/>
    <lineage>
        <taxon>Eukaryota</taxon>
        <taxon>Fungi</taxon>
        <taxon>Dikarya</taxon>
        <taxon>Ascomycota</taxon>
        <taxon>Pezizomycotina</taxon>
        <taxon>Dothideomycetes</taxon>
        <taxon>Pleosporomycetidae</taxon>
        <taxon>Mytilinidiales</taxon>
        <taxon>Mytilinidiaceae</taxon>
        <taxon>Mytilinidion</taxon>
    </lineage>
</organism>
<reference evidence="3" key="2">
    <citation type="submission" date="2020-04" db="EMBL/GenBank/DDBJ databases">
        <authorList>
            <consortium name="NCBI Genome Project"/>
        </authorList>
    </citation>
    <scope>NUCLEOTIDE SEQUENCE</scope>
    <source>
        <strain evidence="3">CBS 304.34</strain>
    </source>
</reference>
<protein>
    <submittedName>
        <fullName evidence="1 3">Uncharacterized protein</fullName>
    </submittedName>
</protein>
<evidence type="ECO:0000313" key="1">
    <source>
        <dbReference type="EMBL" id="KAF2813294.1"/>
    </source>
</evidence>
<keyword evidence="2" id="KW-1185">Reference proteome</keyword>
<name>A0A6A6YZ62_9PEZI</name>
<proteinExistence type="predicted"/>
<dbReference type="EMBL" id="MU003696">
    <property type="protein sequence ID" value="KAF2813294.1"/>
    <property type="molecule type" value="Genomic_DNA"/>
</dbReference>
<gene>
    <name evidence="1 3" type="ORF">BDZ99DRAFT_460560</name>
</gene>
<evidence type="ECO:0000313" key="3">
    <source>
        <dbReference type="RefSeq" id="XP_033580258.1"/>
    </source>
</evidence>
<dbReference type="GeneID" id="54460305"/>
<dbReference type="RefSeq" id="XP_033580258.1">
    <property type="nucleotide sequence ID" value="XM_033719412.1"/>
</dbReference>